<dbReference type="AlphaFoldDB" id="A0A9D2S3U4"/>
<keyword evidence="1" id="KW-0812">Transmembrane</keyword>
<keyword evidence="1" id="KW-0472">Membrane</keyword>
<accession>A0A9D2S3U4</accession>
<evidence type="ECO:0000256" key="1">
    <source>
        <dbReference type="SAM" id="Phobius"/>
    </source>
</evidence>
<dbReference type="EMBL" id="DWYG01000122">
    <property type="protein sequence ID" value="HJB42276.1"/>
    <property type="molecule type" value="Genomic_DNA"/>
</dbReference>
<sequence length="255" mass="28246">MAWVTKDSQETYEKPAPPREYTKAEKAGNWWAYHKWYVIIGVLIAAMLVWIIRDMLFRTSPDYQIGYIGMAELPVDTAEALTTALEQNFCTDRNGDGQVVVQLNQYTLDLTFDNQNIDPAVQMAGVTQLTADLSSADGSYIFLMEDPQAFVEYTGALQYLDGTLPDPDADPATLDWTKMVYRWTDCPVLAGLELGSYTGYTAVDDSTGENQDVLGQLYVGRLAVWNEDRADNYTDAAALWDALTAGAVSTVEAEG</sequence>
<keyword evidence="1" id="KW-1133">Transmembrane helix</keyword>
<name>A0A9D2S3U4_9FIRM</name>
<evidence type="ECO:0000313" key="2">
    <source>
        <dbReference type="EMBL" id="HJB42276.1"/>
    </source>
</evidence>
<reference evidence="2" key="2">
    <citation type="submission" date="2021-04" db="EMBL/GenBank/DDBJ databases">
        <authorList>
            <person name="Gilroy R."/>
        </authorList>
    </citation>
    <scope>NUCLEOTIDE SEQUENCE</scope>
    <source>
        <strain evidence="2">ChiBcec8-13705</strain>
    </source>
</reference>
<organism evidence="2 3">
    <name type="scientific">Candidatus Gemmiger avicola</name>
    <dbReference type="NCBI Taxonomy" id="2838605"/>
    <lineage>
        <taxon>Bacteria</taxon>
        <taxon>Bacillati</taxon>
        <taxon>Bacillota</taxon>
        <taxon>Clostridia</taxon>
        <taxon>Eubacteriales</taxon>
        <taxon>Gemmiger</taxon>
    </lineage>
</organism>
<gene>
    <name evidence="2" type="ORF">H9945_07240</name>
</gene>
<comment type="caution">
    <text evidence="2">The sequence shown here is derived from an EMBL/GenBank/DDBJ whole genome shotgun (WGS) entry which is preliminary data.</text>
</comment>
<dbReference type="Proteomes" id="UP000886803">
    <property type="component" value="Unassembled WGS sequence"/>
</dbReference>
<proteinExistence type="predicted"/>
<feature type="transmembrane region" description="Helical" evidence="1">
    <location>
        <begin position="36"/>
        <end position="52"/>
    </location>
</feature>
<protein>
    <submittedName>
        <fullName evidence="2">Uncharacterized protein</fullName>
    </submittedName>
</protein>
<evidence type="ECO:0000313" key="3">
    <source>
        <dbReference type="Proteomes" id="UP000886803"/>
    </source>
</evidence>
<reference evidence="2" key="1">
    <citation type="journal article" date="2021" name="PeerJ">
        <title>Extensive microbial diversity within the chicken gut microbiome revealed by metagenomics and culture.</title>
        <authorList>
            <person name="Gilroy R."/>
            <person name="Ravi A."/>
            <person name="Getino M."/>
            <person name="Pursley I."/>
            <person name="Horton D.L."/>
            <person name="Alikhan N.F."/>
            <person name="Baker D."/>
            <person name="Gharbi K."/>
            <person name="Hall N."/>
            <person name="Watson M."/>
            <person name="Adriaenssens E.M."/>
            <person name="Foster-Nyarko E."/>
            <person name="Jarju S."/>
            <person name="Secka A."/>
            <person name="Antonio M."/>
            <person name="Oren A."/>
            <person name="Chaudhuri R.R."/>
            <person name="La Ragione R."/>
            <person name="Hildebrand F."/>
            <person name="Pallen M.J."/>
        </authorList>
    </citation>
    <scope>NUCLEOTIDE SEQUENCE</scope>
    <source>
        <strain evidence="2">ChiBcec8-13705</strain>
    </source>
</reference>